<evidence type="ECO:0000313" key="2">
    <source>
        <dbReference type="Proteomes" id="UP000199758"/>
    </source>
</evidence>
<name>A0A1M5QT69_9GAMM</name>
<dbReference type="STRING" id="490188.SAMN04488068_2808"/>
<evidence type="ECO:0008006" key="3">
    <source>
        <dbReference type="Google" id="ProtNLM"/>
    </source>
</evidence>
<gene>
    <name evidence="1" type="ORF">SAMN04488068_2808</name>
</gene>
<proteinExistence type="predicted"/>
<reference evidence="1 2" key="1">
    <citation type="submission" date="2016-11" db="EMBL/GenBank/DDBJ databases">
        <authorList>
            <person name="Jaros S."/>
            <person name="Januszkiewicz K."/>
            <person name="Wedrychowicz H."/>
        </authorList>
    </citation>
    <scope>NUCLEOTIDE SEQUENCE [LARGE SCALE GENOMIC DNA]</scope>
    <source>
        <strain evidence="1 2">CGMCC 1.7049</strain>
    </source>
</reference>
<dbReference type="OrthoDB" id="338237at2"/>
<organism evidence="1 2">
    <name type="scientific">Hydrocarboniphaga daqingensis</name>
    <dbReference type="NCBI Taxonomy" id="490188"/>
    <lineage>
        <taxon>Bacteria</taxon>
        <taxon>Pseudomonadati</taxon>
        <taxon>Pseudomonadota</taxon>
        <taxon>Gammaproteobacteria</taxon>
        <taxon>Nevskiales</taxon>
        <taxon>Nevskiaceae</taxon>
        <taxon>Hydrocarboniphaga</taxon>
    </lineage>
</organism>
<dbReference type="PANTHER" id="PTHR36922:SF1">
    <property type="entry name" value="DUF1993 DOMAIN-CONTAINING PROTEIN"/>
    <property type="match status" value="1"/>
</dbReference>
<dbReference type="PANTHER" id="PTHR36922">
    <property type="entry name" value="BLL2446 PROTEIN"/>
    <property type="match status" value="1"/>
</dbReference>
<dbReference type="Gene3D" id="1.20.120.450">
    <property type="entry name" value="dinb family like domain"/>
    <property type="match status" value="1"/>
</dbReference>
<dbReference type="InterPro" id="IPR034660">
    <property type="entry name" value="DinB/YfiT-like"/>
</dbReference>
<dbReference type="AlphaFoldDB" id="A0A1M5QT69"/>
<dbReference type="Proteomes" id="UP000199758">
    <property type="component" value="Unassembled WGS sequence"/>
</dbReference>
<dbReference type="Pfam" id="PF09351">
    <property type="entry name" value="DUF1993"/>
    <property type="match status" value="1"/>
</dbReference>
<sequence length="168" mass="18573">MSLSMYEASVPCLVRMLDNLRVILGKGAAHADAAKIDPVVLTGDRLFPDMFPLTRQVQIATDMAKGCVARLAGGEPPSYEDTETTFAELIERIEKVQAYIKSFNPAQIDGSEQRAIVLKIRGNEVRFTGQAYLLHFVMPNVHFHITTAYNILRHNGVVLGKLDFLGAI</sequence>
<evidence type="ECO:0000313" key="1">
    <source>
        <dbReference type="EMBL" id="SHH17158.1"/>
    </source>
</evidence>
<dbReference type="SUPFAM" id="SSF109854">
    <property type="entry name" value="DinB/YfiT-like putative metalloenzymes"/>
    <property type="match status" value="1"/>
</dbReference>
<dbReference type="EMBL" id="FQWZ01000006">
    <property type="protein sequence ID" value="SHH17158.1"/>
    <property type="molecule type" value="Genomic_DNA"/>
</dbReference>
<dbReference type="RefSeq" id="WP_072898273.1">
    <property type="nucleotide sequence ID" value="NZ_FQWZ01000006.1"/>
</dbReference>
<keyword evidence="2" id="KW-1185">Reference proteome</keyword>
<accession>A0A1M5QT69</accession>
<protein>
    <recommendedName>
        <fullName evidence="3">DUF1993 domain-containing protein</fullName>
    </recommendedName>
</protein>
<dbReference type="InterPro" id="IPR018531">
    <property type="entry name" value="DUF1993"/>
</dbReference>